<sequence length="477" mass="52174">MNMRIDDFVAVVKSGNTGGDDGAFRVSGQLIKELKKFSAADLEGAHSNAGLEFSKHAHGLAVLLSAKAANPNCPLPQTLQQSEAFLNRCSAAATLPRTLDKHLIAVLCVHLADRLIQDKAAKHGIAFMQQAIALLAENPHQLTEVHYLLLRLCLESKNYRPALDVLETNLYDIVPGKSSFEMNALVGYYYYGSIILAAHRFFRSALQYVSIVFHIPNLVHSSSQYAVDAFKKYLLLSILARDHGVGIPRYFLRQVESQMQKFVGPYLQLQEQFSCEKYDAGAFDALVEKHAVVFAQDGNMSLIHHVVKRYKTRELLKIAKVYENLQATAVIERLGLTDLEALESQLIDLYSYSDLIGRLDESNGSVFFTKKSACAVTDGVVHEVQDSATALQSIVDILNTFEIDILSDPEYLRKTAHGGEGGSGGGGGMSRDDVLAVAEAMQLREALQASAAMQQGSANGGGATRGMSSRSGRRTMD</sequence>
<dbReference type="AlphaFoldDB" id="A0A1W0X1Z3"/>
<dbReference type="EMBL" id="MTYJ01000023">
    <property type="protein sequence ID" value="OQV21486.1"/>
    <property type="molecule type" value="Genomic_DNA"/>
</dbReference>
<feature type="domain" description="COP9 signalosome complex subunit 3 N-terminal helical repeats" evidence="3">
    <location>
        <begin position="50"/>
        <end position="250"/>
    </location>
</feature>
<protein>
    <submittedName>
        <fullName evidence="4">COP9 signalosome complex subunit 3</fullName>
    </submittedName>
</protein>
<proteinExistence type="predicted"/>
<dbReference type="OrthoDB" id="29061at2759"/>
<dbReference type="GO" id="GO:0008180">
    <property type="term" value="C:COP9 signalosome"/>
    <property type="evidence" value="ECO:0007669"/>
    <property type="project" value="TreeGrafter"/>
</dbReference>
<dbReference type="PANTHER" id="PTHR10758">
    <property type="entry name" value="26S PROTEASOME NON-ATPASE REGULATORY SUBUNIT 3/COP9 SIGNALOSOME COMPLEX SUBUNIT 3"/>
    <property type="match status" value="1"/>
</dbReference>
<gene>
    <name evidence="4" type="ORF">BV898_04690</name>
</gene>
<name>A0A1W0X1Z3_HYPEX</name>
<accession>A0A1W0X1Z3</accession>
<dbReference type="PANTHER" id="PTHR10758:SF1">
    <property type="entry name" value="COP9 SIGNALOSOME COMPLEX SUBUNIT 3"/>
    <property type="match status" value="1"/>
</dbReference>
<feature type="region of interest" description="Disordered" evidence="2">
    <location>
        <begin position="449"/>
        <end position="477"/>
    </location>
</feature>
<evidence type="ECO:0000256" key="2">
    <source>
        <dbReference type="SAM" id="MobiDB-lite"/>
    </source>
</evidence>
<evidence type="ECO:0000259" key="3">
    <source>
        <dbReference type="Pfam" id="PF22788"/>
    </source>
</evidence>
<dbReference type="Proteomes" id="UP000192578">
    <property type="component" value="Unassembled WGS sequence"/>
</dbReference>
<evidence type="ECO:0000313" key="4">
    <source>
        <dbReference type="EMBL" id="OQV21486.1"/>
    </source>
</evidence>
<comment type="caution">
    <text evidence="4">The sequence shown here is derived from an EMBL/GenBank/DDBJ whole genome shotgun (WGS) entry which is preliminary data.</text>
</comment>
<dbReference type="InterPro" id="IPR055089">
    <property type="entry name" value="COP9_N"/>
</dbReference>
<dbReference type="InterPro" id="IPR050756">
    <property type="entry name" value="CSN3"/>
</dbReference>
<keyword evidence="1" id="KW-0963">Cytoplasm</keyword>
<organism evidence="4 5">
    <name type="scientific">Hypsibius exemplaris</name>
    <name type="common">Freshwater tardigrade</name>
    <dbReference type="NCBI Taxonomy" id="2072580"/>
    <lineage>
        <taxon>Eukaryota</taxon>
        <taxon>Metazoa</taxon>
        <taxon>Ecdysozoa</taxon>
        <taxon>Tardigrada</taxon>
        <taxon>Eutardigrada</taxon>
        <taxon>Parachela</taxon>
        <taxon>Hypsibioidea</taxon>
        <taxon>Hypsibiidae</taxon>
        <taxon>Hypsibius</taxon>
    </lineage>
</organism>
<keyword evidence="5" id="KW-1185">Reference proteome</keyword>
<reference evidence="5" key="1">
    <citation type="submission" date="2017-01" db="EMBL/GenBank/DDBJ databases">
        <title>Comparative genomics of anhydrobiosis in the tardigrade Hypsibius dujardini.</title>
        <authorList>
            <person name="Yoshida Y."/>
            <person name="Koutsovoulos G."/>
            <person name="Laetsch D."/>
            <person name="Stevens L."/>
            <person name="Kumar S."/>
            <person name="Horikawa D."/>
            <person name="Ishino K."/>
            <person name="Komine S."/>
            <person name="Tomita M."/>
            <person name="Blaxter M."/>
            <person name="Arakawa K."/>
        </authorList>
    </citation>
    <scope>NUCLEOTIDE SEQUENCE [LARGE SCALE GENOMIC DNA]</scope>
    <source>
        <strain evidence="5">Z151</strain>
    </source>
</reference>
<evidence type="ECO:0000313" key="5">
    <source>
        <dbReference type="Proteomes" id="UP000192578"/>
    </source>
</evidence>
<dbReference type="GO" id="GO:0006511">
    <property type="term" value="P:ubiquitin-dependent protein catabolic process"/>
    <property type="evidence" value="ECO:0007669"/>
    <property type="project" value="TreeGrafter"/>
</dbReference>
<evidence type="ECO:0000256" key="1">
    <source>
        <dbReference type="ARBA" id="ARBA00022490"/>
    </source>
</evidence>
<dbReference type="Pfam" id="PF22788">
    <property type="entry name" value="COP9_hel_rpt"/>
    <property type="match status" value="1"/>
</dbReference>